<dbReference type="OrthoDB" id="10276511at2759"/>
<evidence type="ECO:0000313" key="1">
    <source>
        <dbReference type="EMBL" id="KAG1550621.1"/>
    </source>
</evidence>
<dbReference type="Proteomes" id="UP000717996">
    <property type="component" value="Unassembled WGS sequence"/>
</dbReference>
<proteinExistence type="predicted"/>
<accession>A0A9P6YK43</accession>
<evidence type="ECO:0000313" key="2">
    <source>
        <dbReference type="Proteomes" id="UP000717996"/>
    </source>
</evidence>
<reference evidence="1" key="1">
    <citation type="journal article" date="2020" name="Microb. Genom.">
        <title>Genetic diversity of clinical and environmental Mucorales isolates obtained from an investigation of mucormycosis cases among solid organ transplant recipients.</title>
        <authorList>
            <person name="Nguyen M.H."/>
            <person name="Kaul D."/>
            <person name="Muto C."/>
            <person name="Cheng S.J."/>
            <person name="Richter R.A."/>
            <person name="Bruno V.M."/>
            <person name="Liu G."/>
            <person name="Beyhan S."/>
            <person name="Sundermann A.J."/>
            <person name="Mounaud S."/>
            <person name="Pasculle A.W."/>
            <person name="Nierman W.C."/>
            <person name="Driscoll E."/>
            <person name="Cumbie R."/>
            <person name="Clancy C.J."/>
            <person name="Dupont C.L."/>
        </authorList>
    </citation>
    <scope>NUCLEOTIDE SEQUENCE</scope>
    <source>
        <strain evidence="1">GL16</strain>
    </source>
</reference>
<gene>
    <name evidence="1" type="ORF">G6F51_002338</name>
</gene>
<dbReference type="AlphaFoldDB" id="A0A9P6YK43"/>
<name>A0A9P6YK43_RHIOR</name>
<comment type="caution">
    <text evidence="1">The sequence shown here is derived from an EMBL/GenBank/DDBJ whole genome shotgun (WGS) entry which is preliminary data.</text>
</comment>
<dbReference type="EMBL" id="JAANIT010000198">
    <property type="protein sequence ID" value="KAG1550621.1"/>
    <property type="molecule type" value="Genomic_DNA"/>
</dbReference>
<protein>
    <submittedName>
        <fullName evidence="1">Uncharacterized protein</fullName>
    </submittedName>
</protein>
<organism evidence="1 2">
    <name type="scientific">Rhizopus oryzae</name>
    <name type="common">Mucormycosis agent</name>
    <name type="synonym">Rhizopus arrhizus var. delemar</name>
    <dbReference type="NCBI Taxonomy" id="64495"/>
    <lineage>
        <taxon>Eukaryota</taxon>
        <taxon>Fungi</taxon>
        <taxon>Fungi incertae sedis</taxon>
        <taxon>Mucoromycota</taxon>
        <taxon>Mucoromycotina</taxon>
        <taxon>Mucoromycetes</taxon>
        <taxon>Mucorales</taxon>
        <taxon>Mucorineae</taxon>
        <taxon>Rhizopodaceae</taxon>
        <taxon>Rhizopus</taxon>
    </lineage>
</organism>
<sequence>MVQRLTSEIAAARSEIEQLHVINAQFQSQLNKDHVSFSQSEPFLAATSQLSLNFPWHNTTSTPWRNSE</sequence>